<dbReference type="EMBL" id="JAMSHJ010000001">
    <property type="protein sequence ID" value="KAI5443174.1"/>
    <property type="molecule type" value="Genomic_DNA"/>
</dbReference>
<dbReference type="Proteomes" id="UP001058974">
    <property type="component" value="Chromosome 1"/>
</dbReference>
<protein>
    <submittedName>
        <fullName evidence="2">Uncharacterized protein</fullName>
    </submittedName>
</protein>
<comment type="caution">
    <text evidence="2">The sequence shown here is derived from an EMBL/GenBank/DDBJ whole genome shotgun (WGS) entry which is preliminary data.</text>
</comment>
<proteinExistence type="predicted"/>
<keyword evidence="3" id="KW-1185">Reference proteome</keyword>
<evidence type="ECO:0000256" key="1">
    <source>
        <dbReference type="SAM" id="MobiDB-lite"/>
    </source>
</evidence>
<reference evidence="2 3" key="1">
    <citation type="journal article" date="2022" name="Nat. Genet.">
        <title>Improved pea reference genome and pan-genome highlight genomic features and evolutionary characteristics.</title>
        <authorList>
            <person name="Yang T."/>
            <person name="Liu R."/>
            <person name="Luo Y."/>
            <person name="Hu S."/>
            <person name="Wang D."/>
            <person name="Wang C."/>
            <person name="Pandey M.K."/>
            <person name="Ge S."/>
            <person name="Xu Q."/>
            <person name="Li N."/>
            <person name="Li G."/>
            <person name="Huang Y."/>
            <person name="Saxena R.K."/>
            <person name="Ji Y."/>
            <person name="Li M."/>
            <person name="Yan X."/>
            <person name="He Y."/>
            <person name="Liu Y."/>
            <person name="Wang X."/>
            <person name="Xiang C."/>
            <person name="Varshney R.K."/>
            <person name="Ding H."/>
            <person name="Gao S."/>
            <person name="Zong X."/>
        </authorList>
    </citation>
    <scope>NUCLEOTIDE SEQUENCE [LARGE SCALE GENOMIC DNA]</scope>
    <source>
        <strain evidence="2 3">cv. Zhongwan 6</strain>
    </source>
</reference>
<dbReference type="AlphaFoldDB" id="A0A9D5BGD8"/>
<dbReference type="Gramene" id="Psat01G0200400-T1">
    <property type="protein sequence ID" value="KAI5443174.1"/>
    <property type="gene ID" value="KIW84_012004"/>
</dbReference>
<name>A0A9D5BGD8_PEA</name>
<evidence type="ECO:0000313" key="3">
    <source>
        <dbReference type="Proteomes" id="UP001058974"/>
    </source>
</evidence>
<sequence>MTLGTTSAPPKFKLKKEGSGIPDENQYNRIKKNLLCQPEEDDDNDFYLNYHPSSHIGYEVYTSILCSDKVLVKSISNVVRDRTVLKSLMPKCYVGQEVVTPVRMKLAFYLLQSSNNILLNEVVSKESNYWDVRENKRKALVKV</sequence>
<evidence type="ECO:0000313" key="2">
    <source>
        <dbReference type="EMBL" id="KAI5443174.1"/>
    </source>
</evidence>
<accession>A0A9D5BGD8</accession>
<feature type="region of interest" description="Disordered" evidence="1">
    <location>
        <begin position="1"/>
        <end position="22"/>
    </location>
</feature>
<organism evidence="2 3">
    <name type="scientific">Pisum sativum</name>
    <name type="common">Garden pea</name>
    <name type="synonym">Lathyrus oleraceus</name>
    <dbReference type="NCBI Taxonomy" id="3888"/>
    <lineage>
        <taxon>Eukaryota</taxon>
        <taxon>Viridiplantae</taxon>
        <taxon>Streptophyta</taxon>
        <taxon>Embryophyta</taxon>
        <taxon>Tracheophyta</taxon>
        <taxon>Spermatophyta</taxon>
        <taxon>Magnoliopsida</taxon>
        <taxon>eudicotyledons</taxon>
        <taxon>Gunneridae</taxon>
        <taxon>Pentapetalae</taxon>
        <taxon>rosids</taxon>
        <taxon>fabids</taxon>
        <taxon>Fabales</taxon>
        <taxon>Fabaceae</taxon>
        <taxon>Papilionoideae</taxon>
        <taxon>50 kb inversion clade</taxon>
        <taxon>NPAAA clade</taxon>
        <taxon>Hologalegina</taxon>
        <taxon>IRL clade</taxon>
        <taxon>Fabeae</taxon>
        <taxon>Lathyrus</taxon>
    </lineage>
</organism>
<gene>
    <name evidence="2" type="ORF">KIW84_012004</name>
</gene>